<keyword evidence="2" id="KW-1185">Reference proteome</keyword>
<dbReference type="Proteomes" id="UP001517388">
    <property type="component" value="Unassembled WGS sequence"/>
</dbReference>
<protein>
    <submittedName>
        <fullName evidence="1">Uncharacterized protein</fullName>
    </submittedName>
</protein>
<reference evidence="2" key="1">
    <citation type="journal article" date="2020" name="Toxins">
        <title>Phylogenomic Analysis of Secondary Metabolism in the Toxic Cyanobacterial Genera Anabaena, Dolichospermum and Aphanizomenon.</title>
        <authorList>
            <person name="Oesterholm J."/>
            <person name="Popin R.V."/>
            <person name="Fewer D.P."/>
            <person name="Sivonen K."/>
        </authorList>
    </citation>
    <scope>NUCLEOTIDE SEQUENCE [LARGE SCALE GENOMIC DNA]</scope>
    <source>
        <strain evidence="2">UHCC 0037</strain>
    </source>
</reference>
<dbReference type="EMBL" id="VILF01000006">
    <property type="protein sequence ID" value="MTJ45543.1"/>
    <property type="molecule type" value="Genomic_DNA"/>
</dbReference>
<organism evidence="1 2">
    <name type="scientific">Dolichospermum flos-aquae UHCC 0037</name>
    <dbReference type="NCBI Taxonomy" id="2590026"/>
    <lineage>
        <taxon>Bacteria</taxon>
        <taxon>Bacillati</taxon>
        <taxon>Cyanobacteriota</taxon>
        <taxon>Cyanophyceae</taxon>
        <taxon>Nostocales</taxon>
        <taxon>Aphanizomenonaceae</taxon>
        <taxon>Dolichospermum</taxon>
    </lineage>
</organism>
<evidence type="ECO:0000313" key="1">
    <source>
        <dbReference type="EMBL" id="MTJ45543.1"/>
    </source>
</evidence>
<comment type="caution">
    <text evidence="1">The sequence shown here is derived from an EMBL/GenBank/DDBJ whole genome shotgun (WGS) entry which is preliminary data.</text>
</comment>
<name>A0ACC7SAG6_DOLFA</name>
<proteinExistence type="predicted"/>
<sequence length="90" mass="11084">MSMNDTFREMKNFHDELRRFNQNLQSSMNDLQNNHDQVSPLWQDDMRKEYDAQWREFDEMMKNYLNREAPAYTQFLDKKLKDLARFLGRG</sequence>
<accession>A0ACC7SAG6</accession>
<evidence type="ECO:0000313" key="2">
    <source>
        <dbReference type="Proteomes" id="UP001517388"/>
    </source>
</evidence>
<gene>
    <name evidence="1" type="ORF">FJR39_21415</name>
</gene>